<evidence type="ECO:0000259" key="1">
    <source>
        <dbReference type="Pfam" id="PF01370"/>
    </source>
</evidence>
<name>A0ABX8NH04_9PSED</name>
<keyword evidence="3" id="KW-1185">Reference proteome</keyword>
<dbReference type="PANTHER" id="PTHR48079:SF6">
    <property type="entry name" value="NAD(P)-BINDING DOMAIN-CONTAINING PROTEIN-RELATED"/>
    <property type="match status" value="1"/>
</dbReference>
<dbReference type="Proteomes" id="UP000824010">
    <property type="component" value="Chromosome"/>
</dbReference>
<dbReference type="PANTHER" id="PTHR48079">
    <property type="entry name" value="PROTEIN YEEZ"/>
    <property type="match status" value="1"/>
</dbReference>
<dbReference type="InterPro" id="IPR001509">
    <property type="entry name" value="Epimerase_deHydtase"/>
</dbReference>
<evidence type="ECO:0000313" key="2">
    <source>
        <dbReference type="EMBL" id="QXH55414.1"/>
    </source>
</evidence>
<dbReference type="EMBL" id="CP077077">
    <property type="protein sequence ID" value="QXH55414.1"/>
    <property type="molecule type" value="Genomic_DNA"/>
</dbReference>
<organism evidence="2 3">
    <name type="scientific">Pseudomonas maumuensis</name>
    <dbReference type="NCBI Taxonomy" id="2842354"/>
    <lineage>
        <taxon>Bacteria</taxon>
        <taxon>Pseudomonadati</taxon>
        <taxon>Pseudomonadota</taxon>
        <taxon>Gammaproteobacteria</taxon>
        <taxon>Pseudomonadales</taxon>
        <taxon>Pseudomonadaceae</taxon>
        <taxon>Pseudomonas</taxon>
    </lineage>
</organism>
<dbReference type="RefSeq" id="WP_217866812.1">
    <property type="nucleotide sequence ID" value="NZ_CP077077.1"/>
</dbReference>
<protein>
    <submittedName>
        <fullName evidence="2">NAD-dependent epimerase/dehydratase family protein</fullName>
    </submittedName>
</protein>
<dbReference type="InterPro" id="IPR051783">
    <property type="entry name" value="NAD(P)-dependent_oxidoreduct"/>
</dbReference>
<feature type="domain" description="NAD-dependent epimerase/dehydratase" evidence="1">
    <location>
        <begin position="4"/>
        <end position="225"/>
    </location>
</feature>
<accession>A0ABX8NH04</accession>
<sequence length="318" mass="34145">MHLLVTGANGFVGSAVLSRLRQERKHRSSGTVRVLPASAQITEGLYAVGDIDSATDWSSALKGVEVVVHLAARAHVMNDTITEPLAEFRRVNVDGALALASQAIAQGVKRFIFISSIGVNGNLTRESPFSECSKEEPHADYAKSKLEAENALKSVVQGSGMELVIIRPPLVYAANAPGNFRRLLKLVEMGMPLPFGSVRNLRSMVSLDNLVDFILTCATHPGAANQTFLVSDMEDISTEEIVRLLAKGMNKRPLILPVPSAVLEWAAGLVGKRNMYTQLCGSLQVDASKARTLLGWSAPVCARAALVEAGKAFKLLKS</sequence>
<gene>
    <name evidence="2" type="ORF">KSS90_19055</name>
</gene>
<dbReference type="Pfam" id="PF01370">
    <property type="entry name" value="Epimerase"/>
    <property type="match status" value="1"/>
</dbReference>
<proteinExistence type="predicted"/>
<reference evidence="2 3" key="1">
    <citation type="journal article" date="2021" name="Microorganisms">
        <title>The Ever-Expanding Pseudomonas Genus: Description of 43 New Species and Partition of the Pseudomonas putida Group.</title>
        <authorList>
            <person name="Girard L."/>
            <person name="Lood C."/>
            <person name="Hofte M."/>
            <person name="Vandamme P."/>
            <person name="Rokni-Zadeh H."/>
            <person name="van Noort V."/>
            <person name="Lavigne R."/>
            <person name="De Mot R."/>
        </authorList>
    </citation>
    <scope>NUCLEOTIDE SEQUENCE [LARGE SCALE GENOMIC DNA]</scope>
    <source>
        <strain evidence="2 3">COW77</strain>
    </source>
</reference>
<evidence type="ECO:0000313" key="3">
    <source>
        <dbReference type="Proteomes" id="UP000824010"/>
    </source>
</evidence>